<dbReference type="Proteomes" id="UP000095287">
    <property type="component" value="Unplaced"/>
</dbReference>
<reference evidence="4" key="1">
    <citation type="submission" date="2016-11" db="UniProtKB">
        <authorList>
            <consortium name="WormBaseParasite"/>
        </authorList>
    </citation>
    <scope>IDENTIFICATION</scope>
</reference>
<evidence type="ECO:0000259" key="2">
    <source>
        <dbReference type="Pfam" id="PF23003"/>
    </source>
</evidence>
<feature type="domain" description="Abnormal cell migration protein 18-like fibronectin type I" evidence="2">
    <location>
        <begin position="205"/>
        <end position="270"/>
    </location>
</feature>
<dbReference type="InterPro" id="IPR040282">
    <property type="entry name" value="Mig-18-like"/>
</dbReference>
<dbReference type="WBParaSite" id="L893_g26458.t2">
    <property type="protein sequence ID" value="L893_g26458.t2"/>
    <property type="gene ID" value="L893_g26458"/>
</dbReference>
<sequence>MLSSALSRERLSFLALLLLLCGLSEASVCRYGKGIQQNGEKWLERNLFVMQCKVESNGAWKVEVVGCRLPSGTDVPLNGSVEENDSQWNCTVGADGTILLQQGSTKCDGHDIGSRWIDKAFELECTPGGIQKLVACINDDGTKIPVNGSVRKNGFNLTCQQFANGTVRKNGFNLTCQQFANGTVILHGTKTVNAQSRTGEVILKCLDEKNNAHDIGTWWIENERFNKTCSQNGAVEIANCVAQDGARVPIGGVLIVGNAKYSCEMTDQGTIRFTAGPKDAVL</sequence>
<dbReference type="AlphaFoldDB" id="A0A1I7ZHU2"/>
<evidence type="ECO:0000313" key="4">
    <source>
        <dbReference type="WBParaSite" id="L893_g26458.t2"/>
    </source>
</evidence>
<name>A0A1I7ZHU2_9BILA</name>
<feature type="domain" description="Abnormal cell migration protein 18-like fibronectin type I" evidence="2">
    <location>
        <begin position="111"/>
        <end position="166"/>
    </location>
</feature>
<feature type="signal peptide" evidence="1">
    <location>
        <begin position="1"/>
        <end position="26"/>
    </location>
</feature>
<dbReference type="Pfam" id="PF23003">
    <property type="entry name" value="Fn1_2"/>
    <property type="match status" value="3"/>
</dbReference>
<dbReference type="InterPro" id="IPR055119">
    <property type="entry name" value="Mig18_Fn1"/>
</dbReference>
<proteinExistence type="predicted"/>
<protein>
    <submittedName>
        <fullName evidence="4">Ricin B-type lectin domain-containing protein</fullName>
    </submittedName>
</protein>
<feature type="chain" id="PRO_5009313469" evidence="1">
    <location>
        <begin position="27"/>
        <end position="282"/>
    </location>
</feature>
<feature type="domain" description="Abnormal cell migration protein 18-like fibronectin type I" evidence="2">
    <location>
        <begin position="29"/>
        <end position="97"/>
    </location>
</feature>
<accession>A0A1I7ZHU2</accession>
<evidence type="ECO:0000256" key="1">
    <source>
        <dbReference type="SAM" id="SignalP"/>
    </source>
</evidence>
<keyword evidence="3" id="KW-1185">Reference proteome</keyword>
<organism evidence="3 4">
    <name type="scientific">Steinernema glaseri</name>
    <dbReference type="NCBI Taxonomy" id="37863"/>
    <lineage>
        <taxon>Eukaryota</taxon>
        <taxon>Metazoa</taxon>
        <taxon>Ecdysozoa</taxon>
        <taxon>Nematoda</taxon>
        <taxon>Chromadorea</taxon>
        <taxon>Rhabditida</taxon>
        <taxon>Tylenchina</taxon>
        <taxon>Panagrolaimomorpha</taxon>
        <taxon>Strongyloidoidea</taxon>
        <taxon>Steinernematidae</taxon>
        <taxon>Steinernema</taxon>
    </lineage>
</organism>
<keyword evidence="1" id="KW-0732">Signal</keyword>
<dbReference type="PANTHER" id="PTHR35572">
    <property type="entry name" value="PROTEIN CBG04538-RELATED"/>
    <property type="match status" value="1"/>
</dbReference>
<evidence type="ECO:0000313" key="3">
    <source>
        <dbReference type="Proteomes" id="UP000095287"/>
    </source>
</evidence>